<organism evidence="1 2">
    <name type="scientific">Papaver atlanticum</name>
    <dbReference type="NCBI Taxonomy" id="357466"/>
    <lineage>
        <taxon>Eukaryota</taxon>
        <taxon>Viridiplantae</taxon>
        <taxon>Streptophyta</taxon>
        <taxon>Embryophyta</taxon>
        <taxon>Tracheophyta</taxon>
        <taxon>Spermatophyta</taxon>
        <taxon>Magnoliopsida</taxon>
        <taxon>Ranunculales</taxon>
        <taxon>Papaveraceae</taxon>
        <taxon>Papaveroideae</taxon>
        <taxon>Papaver</taxon>
    </lineage>
</organism>
<proteinExistence type="predicted"/>
<evidence type="ECO:0000313" key="2">
    <source>
        <dbReference type="Proteomes" id="UP001202328"/>
    </source>
</evidence>
<evidence type="ECO:0000313" key="1">
    <source>
        <dbReference type="EMBL" id="KAI3845413.1"/>
    </source>
</evidence>
<sequence length="86" mass="10090">MENDQRLPVNLISLTDLRDVEVIELLEKYNHWELWQRKVKELIGVFPVSDAAEGIDRCLLVQYYLKVLQLFLGKDAPISFGNLRYP</sequence>
<dbReference type="AlphaFoldDB" id="A0AAD4RZ53"/>
<dbReference type="EMBL" id="JAJJMB010016669">
    <property type="protein sequence ID" value="KAI3845413.1"/>
    <property type="molecule type" value="Genomic_DNA"/>
</dbReference>
<keyword evidence="2" id="KW-1185">Reference proteome</keyword>
<accession>A0AAD4RZ53</accession>
<name>A0AAD4RZ53_9MAGN</name>
<dbReference type="Proteomes" id="UP001202328">
    <property type="component" value="Unassembled WGS sequence"/>
</dbReference>
<gene>
    <name evidence="1" type="ORF">MKW98_029064</name>
</gene>
<protein>
    <submittedName>
        <fullName evidence="1">Uncharacterized protein</fullName>
    </submittedName>
</protein>
<reference evidence="1" key="1">
    <citation type="submission" date="2022-04" db="EMBL/GenBank/DDBJ databases">
        <title>A functionally conserved STORR gene fusion in Papaver species that diverged 16.8 million years ago.</title>
        <authorList>
            <person name="Catania T."/>
        </authorList>
    </citation>
    <scope>NUCLEOTIDE SEQUENCE</scope>
    <source>
        <strain evidence="1">S-188037</strain>
    </source>
</reference>
<comment type="caution">
    <text evidence="1">The sequence shown here is derived from an EMBL/GenBank/DDBJ whole genome shotgun (WGS) entry which is preliminary data.</text>
</comment>